<proteinExistence type="predicted"/>
<protein>
    <submittedName>
        <fullName evidence="1">Uncharacterized protein</fullName>
    </submittedName>
</protein>
<gene>
    <name evidence="1" type="ORF">PACLA_8A082497</name>
</gene>
<dbReference type="OrthoDB" id="5980601at2759"/>
<dbReference type="AlphaFoldDB" id="A0A6S7HMH8"/>
<organism evidence="1 2">
    <name type="scientific">Paramuricea clavata</name>
    <name type="common">Red gorgonian</name>
    <name type="synonym">Violescent sea-whip</name>
    <dbReference type="NCBI Taxonomy" id="317549"/>
    <lineage>
        <taxon>Eukaryota</taxon>
        <taxon>Metazoa</taxon>
        <taxon>Cnidaria</taxon>
        <taxon>Anthozoa</taxon>
        <taxon>Octocorallia</taxon>
        <taxon>Malacalcyonacea</taxon>
        <taxon>Plexauridae</taxon>
        <taxon>Paramuricea</taxon>
    </lineage>
</organism>
<sequence length="266" mass="30147">MWSLETSSSKMYKLISVQKNMTTKELIEKVAKLFKLKVGYFSITYSLPQSQDMQIEIEGEDNEGFSTAYHLLPNFSKMKVELKSQSSRGITMQIGNRSIRNKEVVSEEIKREMGLHDDQGRRKRGCINAIWSTKCSDIIECDPRFLLEFDKVQSGLEKAWGSKQYLLNPFQILCPLCDEIRVLPKMNQPEEVIAHIKNCKCSALPSARDIAVKRLEAWKANNFITEQQLDSVAELVPGLFKDPSIITSKPMVRAAVLARGIVEGAV</sequence>
<accession>A0A6S7HMH8</accession>
<dbReference type="EMBL" id="CACRXK020005728">
    <property type="protein sequence ID" value="CAB4007205.1"/>
    <property type="molecule type" value="Genomic_DNA"/>
</dbReference>
<keyword evidence="2" id="KW-1185">Reference proteome</keyword>
<name>A0A6S7HMH8_PARCT</name>
<evidence type="ECO:0000313" key="2">
    <source>
        <dbReference type="Proteomes" id="UP001152795"/>
    </source>
</evidence>
<dbReference type="Proteomes" id="UP001152795">
    <property type="component" value="Unassembled WGS sequence"/>
</dbReference>
<comment type="caution">
    <text evidence="1">The sequence shown here is derived from an EMBL/GenBank/DDBJ whole genome shotgun (WGS) entry which is preliminary data.</text>
</comment>
<reference evidence="1" key="1">
    <citation type="submission" date="2020-04" db="EMBL/GenBank/DDBJ databases">
        <authorList>
            <person name="Alioto T."/>
            <person name="Alioto T."/>
            <person name="Gomez Garrido J."/>
        </authorList>
    </citation>
    <scope>NUCLEOTIDE SEQUENCE</scope>
    <source>
        <strain evidence="1">A484AB</strain>
    </source>
</reference>
<evidence type="ECO:0000313" key="1">
    <source>
        <dbReference type="EMBL" id="CAB4007205.1"/>
    </source>
</evidence>